<dbReference type="InterPro" id="IPR016181">
    <property type="entry name" value="Acyl_CoA_acyltransferase"/>
</dbReference>
<dbReference type="GO" id="GO:0006527">
    <property type="term" value="P:L-arginine catabolic process"/>
    <property type="evidence" value="ECO:0007669"/>
    <property type="project" value="InterPro"/>
</dbReference>
<dbReference type="Proteomes" id="UP000503222">
    <property type="component" value="Chromosome"/>
</dbReference>
<name>A0A6G7YMK8_9SPHN</name>
<accession>A0A6G7YMK8</accession>
<dbReference type="KEGG" id="spii:G7077_02595"/>
<dbReference type="Pfam" id="PF04958">
    <property type="entry name" value="AstA"/>
    <property type="match status" value="1"/>
</dbReference>
<keyword evidence="3" id="KW-0012">Acyltransferase</keyword>
<keyword evidence="1" id="KW-0056">Arginine metabolism</keyword>
<dbReference type="Gene3D" id="2.40.40.20">
    <property type="match status" value="1"/>
</dbReference>
<dbReference type="InterPro" id="IPR007041">
    <property type="entry name" value="Arg_succinylTrfase_AstA/AruG"/>
</dbReference>
<dbReference type="PANTHER" id="PTHR30420">
    <property type="entry name" value="N-SUCCINYLARGININE DIHYDROLASE"/>
    <property type="match status" value="1"/>
</dbReference>
<sequence length="339" mass="37170">MSYRVRPATGDDFAAIYEMAKLTGGGFTNLPPDRATLVEKLARSDRSFAREEDSQAGDLYVFVLEDLATGRVRGTCQVFGQVGTEHSFYSYHLSTLTQSSPELGKTFRNQMLTLTTDLEGSSEVGGLFLHPQARAGGLGALLARSRYLFIKQHRARFGDRTLAELRGVMDEAGNSPFWDALAGRFFDMSFPEADEFNAIHGTRFIADLMPRTPIYVAMLADNAKNVIGHPHPTGRAALRMLEEEGFHFDRYVDIFDGGPTVIAPTDQIRSIREARLDTVAEIGDVPGGRKSILSAGRLTGFRACCAGVRRVERRGVAITPETAALLEVNVGDPLLVVPR</sequence>
<dbReference type="PANTHER" id="PTHR30420:SF1">
    <property type="entry name" value="ARGININE N-SUCCINYLTRANSFERASE"/>
    <property type="match status" value="1"/>
</dbReference>
<dbReference type="RefSeq" id="WP_166410362.1">
    <property type="nucleotide sequence ID" value="NZ_CP049869.1"/>
</dbReference>
<evidence type="ECO:0000313" key="5">
    <source>
        <dbReference type="Proteomes" id="UP000503222"/>
    </source>
</evidence>
<dbReference type="Gene3D" id="3.40.630.30">
    <property type="match status" value="1"/>
</dbReference>
<keyword evidence="2 4" id="KW-0808">Transferase</keyword>
<dbReference type="AlphaFoldDB" id="A0A6G7YMK8"/>
<dbReference type="NCBIfam" id="TIGR03243">
    <property type="entry name" value="arg_catab_AOST"/>
    <property type="match status" value="1"/>
</dbReference>
<gene>
    <name evidence="4" type="ORF">G7077_02595</name>
</gene>
<reference evidence="4 5" key="1">
    <citation type="submission" date="2020-03" db="EMBL/GenBank/DDBJ databases">
        <title>Sphingomonas sp. nov., isolated from fish.</title>
        <authorList>
            <person name="Hyun D.-W."/>
            <person name="Bae J.-W."/>
        </authorList>
    </citation>
    <scope>NUCLEOTIDE SEQUENCE [LARGE SCALE GENOMIC DNA]</scope>
    <source>
        <strain evidence="4 5">HDW15B</strain>
    </source>
</reference>
<dbReference type="EMBL" id="CP049869">
    <property type="protein sequence ID" value="QIK77967.1"/>
    <property type="molecule type" value="Genomic_DNA"/>
</dbReference>
<evidence type="ECO:0000313" key="4">
    <source>
        <dbReference type="EMBL" id="QIK77967.1"/>
    </source>
</evidence>
<protein>
    <submittedName>
        <fullName evidence="4">Arginine N-succinyltransferase</fullName>
    </submittedName>
</protein>
<evidence type="ECO:0000256" key="2">
    <source>
        <dbReference type="ARBA" id="ARBA00022679"/>
    </source>
</evidence>
<evidence type="ECO:0000256" key="1">
    <source>
        <dbReference type="ARBA" id="ARBA00022503"/>
    </source>
</evidence>
<keyword evidence="5" id="KW-1185">Reference proteome</keyword>
<proteinExistence type="predicted"/>
<evidence type="ECO:0000256" key="3">
    <source>
        <dbReference type="ARBA" id="ARBA00023315"/>
    </source>
</evidence>
<organism evidence="4 5">
    <name type="scientific">Sphingomonas piscis</name>
    <dbReference type="NCBI Taxonomy" id="2714943"/>
    <lineage>
        <taxon>Bacteria</taxon>
        <taxon>Pseudomonadati</taxon>
        <taxon>Pseudomonadota</taxon>
        <taxon>Alphaproteobacteria</taxon>
        <taxon>Sphingomonadales</taxon>
        <taxon>Sphingomonadaceae</taxon>
        <taxon>Sphingomonas</taxon>
    </lineage>
</organism>
<dbReference type="SUPFAM" id="SSF55729">
    <property type="entry name" value="Acyl-CoA N-acyltransferases (Nat)"/>
    <property type="match status" value="1"/>
</dbReference>
<dbReference type="GO" id="GO:0008791">
    <property type="term" value="F:arginine N-succinyltransferase activity"/>
    <property type="evidence" value="ECO:0007669"/>
    <property type="project" value="InterPro"/>
</dbReference>